<dbReference type="AlphaFoldDB" id="A0A077ZA40"/>
<name>A0A077ZA40_TRITR</name>
<dbReference type="OrthoDB" id="5918304at2759"/>
<comment type="subcellular location">
    <subcellularLocation>
        <location evidence="1">Nucleus</location>
    </subcellularLocation>
</comment>
<evidence type="ECO:0000256" key="5">
    <source>
        <dbReference type="ARBA" id="ARBA00023159"/>
    </source>
</evidence>
<dbReference type="GO" id="GO:0060261">
    <property type="term" value="P:positive regulation of transcription initiation by RNA polymerase II"/>
    <property type="evidence" value="ECO:0007669"/>
    <property type="project" value="TreeGrafter"/>
</dbReference>
<keyword evidence="6" id="KW-0804">Transcription</keyword>
<evidence type="ECO:0000256" key="6">
    <source>
        <dbReference type="ARBA" id="ARBA00023163"/>
    </source>
</evidence>
<gene>
    <name evidence="9" type="ORF">TTRE_0000538101</name>
</gene>
<keyword evidence="7" id="KW-0539">Nucleus</keyword>
<evidence type="ECO:0000256" key="1">
    <source>
        <dbReference type="ARBA" id="ARBA00004123"/>
    </source>
</evidence>
<dbReference type="STRING" id="36087.A0A077ZA40"/>
<dbReference type="GO" id="GO:0003712">
    <property type="term" value="F:transcription coregulator activity"/>
    <property type="evidence" value="ECO:0007669"/>
    <property type="project" value="TreeGrafter"/>
</dbReference>
<dbReference type="InterPro" id="IPR021429">
    <property type="entry name" value="Mediator_Med24"/>
</dbReference>
<evidence type="ECO:0000256" key="2">
    <source>
        <dbReference type="ARBA" id="ARBA00007864"/>
    </source>
</evidence>
<sequence>MVSISIVFANTQHMTGIDDMVRAVLTCKEIQGRCWTDVVRDLLHGAFLLIHDNTSILPPSVANSFLYLRLPRVLQKLCRTETPHESLIGGLKALAGVRSLLNASDLKARCNTLQFFVNVLGDLDMVNDQEKAAIMQIRFEGQAGVMEHYSADSQPPINLVLKAEPTLLSILKVLNEENLQMPERLSQMLNPLMSGKGLLYIVAAASATDQMGLFAGKLIRINEHYRAASLSDNGGGEIFDLSFLLLHRLSQYHSTKFWLPPGDPFFQSWYFKTANQLVRNIHTREDVDTLARLREFDLMEVEEAFARLRRGHTGWVMVRTWDFVLCQVAPIGECIVDQVKKNTITTEELKHVFTGLLRVKVNGVQCMCSPLLCLAQYLALRGDDIARMVAEKLSTFLDSATSVEMDRSKHVTDRISFMINSARRFLMSFVASEERPLPPFNWFGIGRMLARQFPTVSEDHFPLLSKPENIPYLLANSLRVGCVASALVSRIIVCTELAQFDVWISSLVDAVHRLNTPWGIKTWCDISIALCFVDPSECAPRLIAYLDSSFPITHRDLFCVAPRGGPLASFLVQLFLVALRYTSPPSPSTAATICRDVQKNSNDLSVRYDATLVSLRQFSTIGHLYESFDVCRGGALYPSVNFVGIFLTQLAWHSSSEAKVMKNELPEDLVLSVLWADPHLLKPETIVALYNPQEAKQRHKIMQLFCVLRKVGIF</sequence>
<keyword evidence="4" id="KW-0805">Transcription regulation</keyword>
<evidence type="ECO:0000256" key="8">
    <source>
        <dbReference type="ARBA" id="ARBA00031960"/>
    </source>
</evidence>
<accession>A0A077ZA40</accession>
<organism evidence="9 10">
    <name type="scientific">Trichuris trichiura</name>
    <name type="common">Whipworm</name>
    <name type="synonym">Trichocephalus trichiurus</name>
    <dbReference type="NCBI Taxonomy" id="36087"/>
    <lineage>
        <taxon>Eukaryota</taxon>
        <taxon>Metazoa</taxon>
        <taxon>Ecdysozoa</taxon>
        <taxon>Nematoda</taxon>
        <taxon>Enoplea</taxon>
        <taxon>Dorylaimia</taxon>
        <taxon>Trichinellida</taxon>
        <taxon>Trichuridae</taxon>
        <taxon>Trichuris</taxon>
    </lineage>
</organism>
<proteinExistence type="inferred from homology"/>
<protein>
    <recommendedName>
        <fullName evidence="3">Mediator of RNA polymerase II transcription subunit 24</fullName>
    </recommendedName>
    <alternativeName>
        <fullName evidence="8">Mediator complex subunit 24</fullName>
    </alternativeName>
</protein>
<keyword evidence="5" id="KW-0010">Activator</keyword>
<dbReference type="GO" id="GO:0016592">
    <property type="term" value="C:mediator complex"/>
    <property type="evidence" value="ECO:0007669"/>
    <property type="project" value="InterPro"/>
</dbReference>
<evidence type="ECO:0000256" key="7">
    <source>
        <dbReference type="ARBA" id="ARBA00023242"/>
    </source>
</evidence>
<dbReference type="EMBL" id="HG806118">
    <property type="protein sequence ID" value="CDW57096.1"/>
    <property type="molecule type" value="Genomic_DNA"/>
</dbReference>
<evidence type="ECO:0000256" key="3">
    <source>
        <dbReference type="ARBA" id="ARBA00019693"/>
    </source>
</evidence>
<dbReference type="PANTHER" id="PTHR12898:SF1">
    <property type="entry name" value="MEDIATOR OF RNA POLYMERASE II TRANSCRIPTION SUBUNIT 24"/>
    <property type="match status" value="1"/>
</dbReference>
<evidence type="ECO:0000313" key="9">
    <source>
        <dbReference type="EMBL" id="CDW57096.1"/>
    </source>
</evidence>
<reference evidence="9" key="1">
    <citation type="submission" date="2014-01" db="EMBL/GenBank/DDBJ databases">
        <authorList>
            <person name="Aslett M."/>
        </authorList>
    </citation>
    <scope>NUCLEOTIDE SEQUENCE</scope>
</reference>
<comment type="similarity">
    <text evidence="2">Belongs to the Mediator complex subunit 24 family.</text>
</comment>
<keyword evidence="10" id="KW-1185">Reference proteome</keyword>
<evidence type="ECO:0000256" key="4">
    <source>
        <dbReference type="ARBA" id="ARBA00023015"/>
    </source>
</evidence>
<dbReference type="Pfam" id="PF11277">
    <property type="entry name" value="Med24_N"/>
    <property type="match status" value="1"/>
</dbReference>
<evidence type="ECO:0000313" key="10">
    <source>
        <dbReference type="Proteomes" id="UP000030665"/>
    </source>
</evidence>
<dbReference type="Proteomes" id="UP000030665">
    <property type="component" value="Unassembled WGS sequence"/>
</dbReference>
<reference evidence="9" key="2">
    <citation type="submission" date="2014-03" db="EMBL/GenBank/DDBJ databases">
        <title>The whipworm genome and dual-species transcriptomics of an intimate host-pathogen interaction.</title>
        <authorList>
            <person name="Foth B.J."/>
            <person name="Tsai I.J."/>
            <person name="Reid A.J."/>
            <person name="Bancroft A.J."/>
            <person name="Nichol S."/>
            <person name="Tracey A."/>
            <person name="Holroyd N."/>
            <person name="Cotton J.A."/>
            <person name="Stanley E.J."/>
            <person name="Zarowiecki M."/>
            <person name="Liu J.Z."/>
            <person name="Huckvale T."/>
            <person name="Cooper P.J."/>
            <person name="Grencis R.K."/>
            <person name="Berriman M."/>
        </authorList>
    </citation>
    <scope>NUCLEOTIDE SEQUENCE [LARGE SCALE GENOMIC DNA]</scope>
</reference>
<dbReference type="PANTHER" id="PTHR12898">
    <property type="entry name" value="MEDIATOR OF RNA POLYMERASE II TRANSCRIPTION SUBUNIT 24"/>
    <property type="match status" value="1"/>
</dbReference>